<keyword evidence="3" id="KW-0328">Glycosyltransferase</keyword>
<accession>A0A1F7I496</accession>
<feature type="transmembrane region" description="Helical" evidence="8">
    <location>
        <begin position="297"/>
        <end position="314"/>
    </location>
</feature>
<comment type="subcellular location">
    <subcellularLocation>
        <location evidence="1">Cell membrane</location>
        <topology evidence="1">Multi-pass membrane protein</topology>
    </subcellularLocation>
</comment>
<feature type="transmembrane region" description="Helical" evidence="8">
    <location>
        <begin position="320"/>
        <end position="339"/>
    </location>
</feature>
<feature type="transmembrane region" description="Helical" evidence="8">
    <location>
        <begin position="233"/>
        <end position="254"/>
    </location>
</feature>
<evidence type="ECO:0000259" key="9">
    <source>
        <dbReference type="Pfam" id="PF13231"/>
    </source>
</evidence>
<feature type="domain" description="Glycosyltransferase RgtA/B/C/D-like" evidence="9">
    <location>
        <begin position="65"/>
        <end position="220"/>
    </location>
</feature>
<sequence length="478" mass="54842">MFRSKNIIFLILIVALGAVIRFYKIGDLAIFLADQASDSTAVLHILRGHPTLLGPISSVGGFYNGPIVFYLLLPFYWFFSADPISGTVFQTMLSLATIPLLYLLGKKLQNATVGLIAAFLFAISPMMVDYSRAAFIPYPAVFFSTLILYLLLAVIDRFSWWKTALIGLFIGFILQMHYLTVSLLLMTFFYPLFIEKKLVRLSYYLWLIVGIIAGFSPFLLFEIRHQFLNLRLIIGYLTTSKGTVKSITNIFQVWPTVTASLLTANNFWLGLISFFMTFLGAIVLTWKKSIKKQYAQVFFLLFGLTFLVGILYGGKMQSHYVVVFHTTLILLFSLVLCSFLKTNRMLIAAVCIFLMLMNSNKWNWQKTSHPVQDGLTIADFKKASAIIKNDQHKRVYNVAMHAQGDNRAMPLRYALEVINETPQPYTDYASSDTLYFITRKNEPITEHKMWEFTSFGPSQVQTKWEINRQYFLYRLEKI</sequence>
<feature type="transmembrane region" description="Helical" evidence="8">
    <location>
        <begin position="203"/>
        <end position="221"/>
    </location>
</feature>
<evidence type="ECO:0000256" key="1">
    <source>
        <dbReference type="ARBA" id="ARBA00004651"/>
    </source>
</evidence>
<dbReference type="GO" id="GO:0005886">
    <property type="term" value="C:plasma membrane"/>
    <property type="evidence" value="ECO:0007669"/>
    <property type="project" value="UniProtKB-SubCell"/>
</dbReference>
<dbReference type="Proteomes" id="UP000176803">
    <property type="component" value="Unassembled WGS sequence"/>
</dbReference>
<name>A0A1F7I496_9BACT</name>
<proteinExistence type="predicted"/>
<feature type="transmembrane region" description="Helical" evidence="8">
    <location>
        <begin position="52"/>
        <end position="78"/>
    </location>
</feature>
<evidence type="ECO:0000256" key="4">
    <source>
        <dbReference type="ARBA" id="ARBA00022679"/>
    </source>
</evidence>
<evidence type="ECO:0000313" key="10">
    <source>
        <dbReference type="EMBL" id="OGK38205.1"/>
    </source>
</evidence>
<evidence type="ECO:0000313" key="11">
    <source>
        <dbReference type="Proteomes" id="UP000176803"/>
    </source>
</evidence>
<dbReference type="PANTHER" id="PTHR33908">
    <property type="entry name" value="MANNOSYLTRANSFERASE YKCB-RELATED"/>
    <property type="match status" value="1"/>
</dbReference>
<keyword evidence="6 8" id="KW-1133">Transmembrane helix</keyword>
<dbReference type="GO" id="GO:0009103">
    <property type="term" value="P:lipopolysaccharide biosynthetic process"/>
    <property type="evidence" value="ECO:0007669"/>
    <property type="project" value="UniProtKB-ARBA"/>
</dbReference>
<keyword evidence="5 8" id="KW-0812">Transmembrane</keyword>
<reference evidence="10 11" key="1">
    <citation type="journal article" date="2016" name="Nat. Commun.">
        <title>Thousands of microbial genomes shed light on interconnected biogeochemical processes in an aquifer system.</title>
        <authorList>
            <person name="Anantharaman K."/>
            <person name="Brown C.T."/>
            <person name="Hug L.A."/>
            <person name="Sharon I."/>
            <person name="Castelle C.J."/>
            <person name="Probst A.J."/>
            <person name="Thomas B.C."/>
            <person name="Singh A."/>
            <person name="Wilkins M.J."/>
            <person name="Karaoz U."/>
            <person name="Brodie E.L."/>
            <person name="Williams K.H."/>
            <person name="Hubbard S.S."/>
            <person name="Banfield J.F."/>
        </authorList>
    </citation>
    <scope>NUCLEOTIDE SEQUENCE [LARGE SCALE GENOMIC DNA]</scope>
</reference>
<dbReference type="Pfam" id="PF13231">
    <property type="entry name" value="PMT_2"/>
    <property type="match status" value="1"/>
</dbReference>
<evidence type="ECO:0000256" key="8">
    <source>
        <dbReference type="SAM" id="Phobius"/>
    </source>
</evidence>
<feature type="transmembrane region" description="Helical" evidence="8">
    <location>
        <begin position="266"/>
        <end position="285"/>
    </location>
</feature>
<dbReference type="PANTHER" id="PTHR33908:SF11">
    <property type="entry name" value="MEMBRANE PROTEIN"/>
    <property type="match status" value="1"/>
</dbReference>
<evidence type="ECO:0000256" key="5">
    <source>
        <dbReference type="ARBA" id="ARBA00022692"/>
    </source>
</evidence>
<dbReference type="InterPro" id="IPR050297">
    <property type="entry name" value="LipidA_mod_glycosyltrf_83"/>
</dbReference>
<feature type="transmembrane region" description="Helical" evidence="8">
    <location>
        <begin position="134"/>
        <end position="152"/>
    </location>
</feature>
<feature type="transmembrane region" description="Helical" evidence="8">
    <location>
        <begin position="6"/>
        <end position="23"/>
    </location>
</feature>
<keyword evidence="2" id="KW-1003">Cell membrane</keyword>
<evidence type="ECO:0000256" key="2">
    <source>
        <dbReference type="ARBA" id="ARBA00022475"/>
    </source>
</evidence>
<evidence type="ECO:0000256" key="3">
    <source>
        <dbReference type="ARBA" id="ARBA00022676"/>
    </source>
</evidence>
<dbReference type="AlphaFoldDB" id="A0A1F7I496"/>
<keyword evidence="4" id="KW-0808">Transferase</keyword>
<protein>
    <recommendedName>
        <fullName evidence="9">Glycosyltransferase RgtA/B/C/D-like domain-containing protein</fullName>
    </recommendedName>
</protein>
<organism evidence="10 11">
    <name type="scientific">Candidatus Roizmanbacteria bacterium RIFCSPHIGHO2_12_FULL_41_11</name>
    <dbReference type="NCBI Taxonomy" id="1802052"/>
    <lineage>
        <taxon>Bacteria</taxon>
        <taxon>Candidatus Roizmaniibacteriota</taxon>
    </lineage>
</organism>
<feature type="transmembrane region" description="Helical" evidence="8">
    <location>
        <begin position="164"/>
        <end position="191"/>
    </location>
</feature>
<dbReference type="EMBL" id="MGAC01000020">
    <property type="protein sequence ID" value="OGK38205.1"/>
    <property type="molecule type" value="Genomic_DNA"/>
</dbReference>
<gene>
    <name evidence="10" type="ORF">A3F03_02835</name>
</gene>
<evidence type="ECO:0000256" key="6">
    <source>
        <dbReference type="ARBA" id="ARBA00022989"/>
    </source>
</evidence>
<dbReference type="InterPro" id="IPR038731">
    <property type="entry name" value="RgtA/B/C-like"/>
</dbReference>
<comment type="caution">
    <text evidence="10">The sequence shown here is derived from an EMBL/GenBank/DDBJ whole genome shotgun (WGS) entry which is preliminary data.</text>
</comment>
<feature type="transmembrane region" description="Helical" evidence="8">
    <location>
        <begin position="111"/>
        <end position="128"/>
    </location>
</feature>
<dbReference type="GO" id="GO:0016763">
    <property type="term" value="F:pentosyltransferase activity"/>
    <property type="evidence" value="ECO:0007669"/>
    <property type="project" value="TreeGrafter"/>
</dbReference>
<evidence type="ECO:0000256" key="7">
    <source>
        <dbReference type="ARBA" id="ARBA00023136"/>
    </source>
</evidence>
<keyword evidence="7 8" id="KW-0472">Membrane</keyword>